<dbReference type="InterPro" id="IPR036736">
    <property type="entry name" value="ACP-like_sf"/>
</dbReference>
<dbReference type="Pfam" id="PF00550">
    <property type="entry name" value="PP-binding"/>
    <property type="match status" value="1"/>
</dbReference>
<gene>
    <name evidence="5" type="ORF">C1SCF055_LOCUS8276</name>
</gene>
<feature type="domain" description="Polyketide synthase-like phosphopantetheine-binding" evidence="4">
    <location>
        <begin position="283"/>
        <end position="353"/>
    </location>
</feature>
<protein>
    <submittedName>
        <fullName evidence="6">Polyketide synthase phosphopantetheine-binding domain-containing protein</fullName>
    </submittedName>
</protein>
<dbReference type="AlphaFoldDB" id="A0A9P1FLE6"/>
<dbReference type="PANTHER" id="PTHR46035">
    <property type="entry name" value="TETRATRICOPEPTIDE REPEAT PROTEIN 4"/>
    <property type="match status" value="1"/>
</dbReference>
<dbReference type="OrthoDB" id="412954at2759"/>
<dbReference type="EMBL" id="CAMXCT030000557">
    <property type="protein sequence ID" value="CAL4767715.1"/>
    <property type="molecule type" value="Genomic_DNA"/>
</dbReference>
<keyword evidence="7" id="KW-1185">Reference proteome</keyword>
<sequence>MRFLRWDRALKICMDKSDSKNRWDSDPMILNQEAHELPPPKQRLALDFVEEAPFEIRMKLSPMWKYCFVQWHIYDAGLEAEERGVPLAVQLKDADLQADIESLRLLSDSGDLDQAATAEEWTWKMLHPLPEAGSMQPWTDEIASDLIRQGKEERHEGVIAFHEDSFDKAFWHSCQGLKLLASAPGGGPISKLRSELLKNKSAAALKLGLARIALSASNSALGINQSDEKAWYRKSCALEALKRFGEARQALGKAGLTPPPTTKTRKAKELQKDTKSSKLGAPGVGVPEFRELDPLLLSAFEELVFVEVGVDSITAVDLVRHLQGDLPNTPVSLSLVYEYPTVGEAISELLDRISAKKGDYLRGKMAGTMWRAMCNVLGHDPLKNRSRTGRKQVYTETQALDILSDLQEAYEEESFLKTSGEVARRAAFDQRSFLVSLKPKALEVQKPILRRLGYPGDSTGMRDLETAIIQVAKKSEKVKDKLKATRMALQGGENGMWTINVEQHPPWSDSNSMQLRAVLTKSDPFGPAHVNTNAVVAH</sequence>
<accession>A0A9P1FLE6</accession>
<feature type="region of interest" description="Disordered" evidence="3">
    <location>
        <begin position="252"/>
        <end position="279"/>
    </location>
</feature>
<dbReference type="GO" id="GO:0005829">
    <property type="term" value="C:cytosol"/>
    <property type="evidence" value="ECO:0007669"/>
    <property type="project" value="TreeGrafter"/>
</dbReference>
<keyword evidence="1" id="KW-0596">Phosphopantetheine</keyword>
<dbReference type="PROSITE" id="PS00012">
    <property type="entry name" value="PHOSPHOPANTETHEINE"/>
    <property type="match status" value="1"/>
</dbReference>
<proteinExistence type="predicted"/>
<evidence type="ECO:0000256" key="2">
    <source>
        <dbReference type="ARBA" id="ARBA00022553"/>
    </source>
</evidence>
<dbReference type="EMBL" id="CAMXCT010000557">
    <property type="protein sequence ID" value="CAI3980403.1"/>
    <property type="molecule type" value="Genomic_DNA"/>
</dbReference>
<dbReference type="InterPro" id="IPR009081">
    <property type="entry name" value="PP-bd_ACP"/>
</dbReference>
<organism evidence="5">
    <name type="scientific">Cladocopium goreaui</name>
    <dbReference type="NCBI Taxonomy" id="2562237"/>
    <lineage>
        <taxon>Eukaryota</taxon>
        <taxon>Sar</taxon>
        <taxon>Alveolata</taxon>
        <taxon>Dinophyceae</taxon>
        <taxon>Suessiales</taxon>
        <taxon>Symbiodiniaceae</taxon>
        <taxon>Cladocopium</taxon>
    </lineage>
</organism>
<dbReference type="SUPFAM" id="SSF48452">
    <property type="entry name" value="TPR-like"/>
    <property type="match status" value="1"/>
</dbReference>
<dbReference type="Proteomes" id="UP001152797">
    <property type="component" value="Unassembled WGS sequence"/>
</dbReference>
<dbReference type="InterPro" id="IPR011990">
    <property type="entry name" value="TPR-like_helical_dom_sf"/>
</dbReference>
<dbReference type="GO" id="GO:0005634">
    <property type="term" value="C:nucleus"/>
    <property type="evidence" value="ECO:0007669"/>
    <property type="project" value="TreeGrafter"/>
</dbReference>
<name>A0A9P1FLE6_9DINO</name>
<evidence type="ECO:0000313" key="5">
    <source>
        <dbReference type="EMBL" id="CAI3980403.1"/>
    </source>
</evidence>
<keyword evidence="2" id="KW-0597">Phosphoprotein</keyword>
<feature type="compositionally biased region" description="Basic and acidic residues" evidence="3">
    <location>
        <begin position="267"/>
        <end position="276"/>
    </location>
</feature>
<dbReference type="GO" id="GO:0051879">
    <property type="term" value="F:Hsp90 protein binding"/>
    <property type="evidence" value="ECO:0007669"/>
    <property type="project" value="TreeGrafter"/>
</dbReference>
<dbReference type="PANTHER" id="PTHR46035:SF3">
    <property type="entry name" value="TRANSLOCATION PROTEIN SEC72"/>
    <property type="match status" value="1"/>
</dbReference>
<evidence type="ECO:0000313" key="6">
    <source>
        <dbReference type="EMBL" id="CAL4767715.1"/>
    </source>
</evidence>
<reference evidence="5" key="1">
    <citation type="submission" date="2022-10" db="EMBL/GenBank/DDBJ databases">
        <authorList>
            <person name="Chen Y."/>
            <person name="Dougan E. K."/>
            <person name="Chan C."/>
            <person name="Rhodes N."/>
            <person name="Thang M."/>
        </authorList>
    </citation>
    <scope>NUCLEOTIDE SEQUENCE</scope>
</reference>
<dbReference type="InterPro" id="IPR006162">
    <property type="entry name" value="Ppantetheine_attach_site"/>
</dbReference>
<dbReference type="Gene3D" id="1.10.1200.10">
    <property type="entry name" value="ACP-like"/>
    <property type="match status" value="1"/>
</dbReference>
<dbReference type="GO" id="GO:0030544">
    <property type="term" value="F:Hsp70 protein binding"/>
    <property type="evidence" value="ECO:0007669"/>
    <property type="project" value="TreeGrafter"/>
</dbReference>
<dbReference type="SUPFAM" id="SSF47336">
    <property type="entry name" value="ACP-like"/>
    <property type="match status" value="1"/>
</dbReference>
<evidence type="ECO:0000259" key="4">
    <source>
        <dbReference type="SMART" id="SM00823"/>
    </source>
</evidence>
<comment type="caution">
    <text evidence="5">The sequence shown here is derived from an EMBL/GenBank/DDBJ whole genome shotgun (WGS) entry which is preliminary data.</text>
</comment>
<dbReference type="InterPro" id="IPR020806">
    <property type="entry name" value="PKS_PP-bd"/>
</dbReference>
<evidence type="ECO:0000256" key="1">
    <source>
        <dbReference type="ARBA" id="ARBA00022450"/>
    </source>
</evidence>
<dbReference type="Gene3D" id="1.25.40.10">
    <property type="entry name" value="Tetratricopeptide repeat domain"/>
    <property type="match status" value="1"/>
</dbReference>
<reference evidence="6 7" key="2">
    <citation type="submission" date="2024-05" db="EMBL/GenBank/DDBJ databases">
        <authorList>
            <person name="Chen Y."/>
            <person name="Shah S."/>
            <person name="Dougan E. K."/>
            <person name="Thang M."/>
            <person name="Chan C."/>
        </authorList>
    </citation>
    <scope>NUCLEOTIDE SEQUENCE [LARGE SCALE GENOMIC DNA]</scope>
</reference>
<evidence type="ECO:0000313" key="7">
    <source>
        <dbReference type="Proteomes" id="UP001152797"/>
    </source>
</evidence>
<dbReference type="EMBL" id="CAMXCT020000557">
    <property type="protein sequence ID" value="CAL1133778.1"/>
    <property type="molecule type" value="Genomic_DNA"/>
</dbReference>
<dbReference type="SMART" id="SM00823">
    <property type="entry name" value="PKS_PP"/>
    <property type="match status" value="1"/>
</dbReference>
<dbReference type="GO" id="GO:0031177">
    <property type="term" value="F:phosphopantetheine binding"/>
    <property type="evidence" value="ECO:0007669"/>
    <property type="project" value="InterPro"/>
</dbReference>
<evidence type="ECO:0000256" key="3">
    <source>
        <dbReference type="SAM" id="MobiDB-lite"/>
    </source>
</evidence>
<dbReference type="GO" id="GO:0006457">
    <property type="term" value="P:protein folding"/>
    <property type="evidence" value="ECO:0007669"/>
    <property type="project" value="TreeGrafter"/>
</dbReference>